<feature type="transmembrane region" description="Helical" evidence="1">
    <location>
        <begin position="268"/>
        <end position="287"/>
    </location>
</feature>
<keyword evidence="4" id="KW-1185">Reference proteome</keyword>
<evidence type="ECO:0000256" key="1">
    <source>
        <dbReference type="SAM" id="Phobius"/>
    </source>
</evidence>
<dbReference type="AlphaFoldDB" id="A0A8H3PIJ2"/>
<evidence type="ECO:0000313" key="4">
    <source>
        <dbReference type="Proteomes" id="UP000664534"/>
    </source>
</evidence>
<evidence type="ECO:0000259" key="2">
    <source>
        <dbReference type="Pfam" id="PF20237"/>
    </source>
</evidence>
<sequence>MAKDSEKHVGEIGYVRGYPSLAAFIASDCDKSTAIYRRFDRLAARDLLYMQSELVELEAKQDAFDTEDLRGTLEDKDGARSWQALKRRATEPGNTREKERLEVIQDIRKKLKDYKETLVLESALLTLKKPQSRTLEAVRNFFNSVAKSGPGYPMLGGRSAKILDDANDLVALRTRDDEDRLTSFLRHSFPLLFVTQRTDSPLAYFSERRLRILVAFLNVILAAVLLFGAILNLYFVTDEQKRLGLIAGYTTAFAICVGLVTNARRSEVFAACAAYAAVLVVFVSGNLGSSGNRSSCIGDATSNVIHK</sequence>
<feature type="domain" description="DUF6594" evidence="2">
    <location>
        <begin position="18"/>
        <end position="280"/>
    </location>
</feature>
<proteinExistence type="predicted"/>
<dbReference type="Pfam" id="PF20237">
    <property type="entry name" value="DUF6594"/>
    <property type="match status" value="1"/>
</dbReference>
<name>A0A8H3PIJ2_9LECA</name>
<keyword evidence="1" id="KW-0472">Membrane</keyword>
<dbReference type="InterPro" id="IPR046529">
    <property type="entry name" value="DUF6594"/>
</dbReference>
<dbReference type="EMBL" id="CAJPDT010000152">
    <property type="protein sequence ID" value="CAF9941598.1"/>
    <property type="molecule type" value="Genomic_DNA"/>
</dbReference>
<gene>
    <name evidence="3" type="ORF">IMSHALPRED_002800</name>
</gene>
<comment type="caution">
    <text evidence="3">The sequence shown here is derived from an EMBL/GenBank/DDBJ whole genome shotgun (WGS) entry which is preliminary data.</text>
</comment>
<dbReference type="Proteomes" id="UP000664534">
    <property type="component" value="Unassembled WGS sequence"/>
</dbReference>
<organism evidence="3 4">
    <name type="scientific">Imshaugia aleurites</name>
    <dbReference type="NCBI Taxonomy" id="172621"/>
    <lineage>
        <taxon>Eukaryota</taxon>
        <taxon>Fungi</taxon>
        <taxon>Dikarya</taxon>
        <taxon>Ascomycota</taxon>
        <taxon>Pezizomycotina</taxon>
        <taxon>Lecanoromycetes</taxon>
        <taxon>OSLEUM clade</taxon>
        <taxon>Lecanoromycetidae</taxon>
        <taxon>Lecanorales</taxon>
        <taxon>Lecanorineae</taxon>
        <taxon>Parmeliaceae</taxon>
        <taxon>Imshaugia</taxon>
    </lineage>
</organism>
<feature type="transmembrane region" description="Helical" evidence="1">
    <location>
        <begin position="243"/>
        <end position="261"/>
    </location>
</feature>
<keyword evidence="1" id="KW-1133">Transmembrane helix</keyword>
<dbReference type="OrthoDB" id="3533814at2759"/>
<evidence type="ECO:0000313" key="3">
    <source>
        <dbReference type="EMBL" id="CAF9941598.1"/>
    </source>
</evidence>
<dbReference type="PANTHER" id="PTHR34502:SF4">
    <property type="entry name" value="DUF6594 DOMAIN-CONTAINING PROTEIN"/>
    <property type="match status" value="1"/>
</dbReference>
<protein>
    <recommendedName>
        <fullName evidence="2">DUF6594 domain-containing protein</fullName>
    </recommendedName>
</protein>
<dbReference type="PANTHER" id="PTHR34502">
    <property type="entry name" value="DUF6594 DOMAIN-CONTAINING PROTEIN-RELATED"/>
    <property type="match status" value="1"/>
</dbReference>
<reference evidence="3" key="1">
    <citation type="submission" date="2021-03" db="EMBL/GenBank/DDBJ databases">
        <authorList>
            <person name="Tagirdzhanova G."/>
        </authorList>
    </citation>
    <scope>NUCLEOTIDE SEQUENCE</scope>
</reference>
<accession>A0A8H3PIJ2</accession>
<keyword evidence="1" id="KW-0812">Transmembrane</keyword>
<feature type="transmembrane region" description="Helical" evidence="1">
    <location>
        <begin position="212"/>
        <end position="237"/>
    </location>
</feature>